<evidence type="ECO:0000256" key="3">
    <source>
        <dbReference type="ARBA" id="ARBA00022989"/>
    </source>
</evidence>
<dbReference type="InterPro" id="IPR050925">
    <property type="entry name" value="Rhomboid_protease_S54"/>
</dbReference>
<evidence type="ECO:0000313" key="8">
    <source>
        <dbReference type="Proteomes" id="UP001139409"/>
    </source>
</evidence>
<evidence type="ECO:0000313" key="7">
    <source>
        <dbReference type="EMBL" id="MCA6073343.1"/>
    </source>
</evidence>
<sequence>MREGKRFRKSVYITLSFLFVLWSVKIIENTYQIDLGYMGIKPLTLEGTIGILTGPLVHGDLFHLISNSFPLLILGVTFFYFYERIALPVFGLIYIMTGFWVWLAAREGFYHIGASGIVYGLLSFLLGSGFLRRDRTTLAISFIMLFLYGSTFFMGMLPGDSRVSWESHLMGAVAGLFCAFYFRQVDVGLSQVASSPGPEESTNDQVDDTVYLYHYTPEKKEKDVYFISFGPEEDEDADE</sequence>
<dbReference type="SUPFAM" id="SSF144091">
    <property type="entry name" value="Rhomboid-like"/>
    <property type="match status" value="1"/>
</dbReference>
<dbReference type="PANTHER" id="PTHR43731:SF9">
    <property type="entry name" value="SLR1461 PROTEIN"/>
    <property type="match status" value="1"/>
</dbReference>
<keyword evidence="8" id="KW-1185">Reference proteome</keyword>
<feature type="transmembrane region" description="Helical" evidence="5">
    <location>
        <begin position="109"/>
        <end position="131"/>
    </location>
</feature>
<dbReference type="GO" id="GO:0016020">
    <property type="term" value="C:membrane"/>
    <property type="evidence" value="ECO:0007669"/>
    <property type="project" value="UniProtKB-SubCell"/>
</dbReference>
<dbReference type="InterPro" id="IPR035952">
    <property type="entry name" value="Rhomboid-like_sf"/>
</dbReference>
<keyword evidence="3 5" id="KW-1133">Transmembrane helix</keyword>
<feature type="transmembrane region" description="Helical" evidence="5">
    <location>
        <begin position="163"/>
        <end position="182"/>
    </location>
</feature>
<evidence type="ECO:0000259" key="6">
    <source>
        <dbReference type="Pfam" id="PF01694"/>
    </source>
</evidence>
<accession>A0A9X1HM36</accession>
<dbReference type="Proteomes" id="UP001139409">
    <property type="component" value="Unassembled WGS sequence"/>
</dbReference>
<organism evidence="7 8">
    <name type="scientific">Fulvivirga sedimenti</name>
    <dbReference type="NCBI Taxonomy" id="2879465"/>
    <lineage>
        <taxon>Bacteria</taxon>
        <taxon>Pseudomonadati</taxon>
        <taxon>Bacteroidota</taxon>
        <taxon>Cytophagia</taxon>
        <taxon>Cytophagales</taxon>
        <taxon>Fulvivirgaceae</taxon>
        <taxon>Fulvivirga</taxon>
    </lineage>
</organism>
<dbReference type="InterPro" id="IPR022764">
    <property type="entry name" value="Peptidase_S54_rhomboid_dom"/>
</dbReference>
<keyword evidence="7" id="KW-0645">Protease</keyword>
<keyword evidence="7" id="KW-0378">Hydrolase</keyword>
<keyword evidence="4 5" id="KW-0472">Membrane</keyword>
<feature type="transmembrane region" description="Helical" evidence="5">
    <location>
        <begin position="61"/>
        <end position="80"/>
    </location>
</feature>
<keyword evidence="2 5" id="KW-0812">Transmembrane</keyword>
<evidence type="ECO:0000256" key="5">
    <source>
        <dbReference type="SAM" id="Phobius"/>
    </source>
</evidence>
<dbReference type="GO" id="GO:0004252">
    <property type="term" value="F:serine-type endopeptidase activity"/>
    <property type="evidence" value="ECO:0007669"/>
    <property type="project" value="InterPro"/>
</dbReference>
<proteinExistence type="predicted"/>
<reference evidence="7" key="1">
    <citation type="submission" date="2021-09" db="EMBL/GenBank/DDBJ databases">
        <title>Fulvivirga sp. isolated from coastal sediment.</title>
        <authorList>
            <person name="Yu H."/>
        </authorList>
    </citation>
    <scope>NUCLEOTIDE SEQUENCE</scope>
    <source>
        <strain evidence="7">1062</strain>
    </source>
</reference>
<dbReference type="Pfam" id="PF01694">
    <property type="entry name" value="Rhomboid"/>
    <property type="match status" value="1"/>
</dbReference>
<feature type="transmembrane region" description="Helical" evidence="5">
    <location>
        <begin position="85"/>
        <end position="103"/>
    </location>
</feature>
<evidence type="ECO:0000256" key="4">
    <source>
        <dbReference type="ARBA" id="ARBA00023136"/>
    </source>
</evidence>
<feature type="transmembrane region" description="Helical" evidence="5">
    <location>
        <begin position="138"/>
        <end position="157"/>
    </location>
</feature>
<gene>
    <name evidence="7" type="ORF">LDX50_00595</name>
</gene>
<comment type="caution">
    <text evidence="7">The sequence shown here is derived from an EMBL/GenBank/DDBJ whole genome shotgun (WGS) entry which is preliminary data.</text>
</comment>
<dbReference type="RefSeq" id="WP_225696462.1">
    <property type="nucleotide sequence ID" value="NZ_JAIXNE010000001.1"/>
</dbReference>
<evidence type="ECO:0000256" key="2">
    <source>
        <dbReference type="ARBA" id="ARBA00022692"/>
    </source>
</evidence>
<evidence type="ECO:0000256" key="1">
    <source>
        <dbReference type="ARBA" id="ARBA00004141"/>
    </source>
</evidence>
<dbReference type="EMBL" id="JAIXNE010000001">
    <property type="protein sequence ID" value="MCA6073343.1"/>
    <property type="molecule type" value="Genomic_DNA"/>
</dbReference>
<comment type="subcellular location">
    <subcellularLocation>
        <location evidence="1">Membrane</location>
        <topology evidence="1">Multi-pass membrane protein</topology>
    </subcellularLocation>
</comment>
<protein>
    <submittedName>
        <fullName evidence="7">Rhomboid family intramembrane serine protease</fullName>
    </submittedName>
</protein>
<feature type="transmembrane region" description="Helical" evidence="5">
    <location>
        <begin position="12"/>
        <end position="33"/>
    </location>
</feature>
<name>A0A9X1HM36_9BACT</name>
<dbReference type="Gene3D" id="1.20.1540.10">
    <property type="entry name" value="Rhomboid-like"/>
    <property type="match status" value="1"/>
</dbReference>
<dbReference type="AlphaFoldDB" id="A0A9X1HM36"/>
<dbReference type="GO" id="GO:0006508">
    <property type="term" value="P:proteolysis"/>
    <property type="evidence" value="ECO:0007669"/>
    <property type="project" value="UniProtKB-KW"/>
</dbReference>
<feature type="domain" description="Peptidase S54 rhomboid" evidence="6">
    <location>
        <begin position="50"/>
        <end position="183"/>
    </location>
</feature>
<dbReference type="PANTHER" id="PTHR43731">
    <property type="entry name" value="RHOMBOID PROTEASE"/>
    <property type="match status" value="1"/>
</dbReference>